<name>A0ABQ5FZS8_9ASTR</name>
<proteinExistence type="predicted"/>
<protein>
    <submittedName>
        <fullName evidence="1">Uncharacterized protein</fullName>
    </submittedName>
</protein>
<comment type="caution">
    <text evidence="1">The sequence shown here is derived from an EMBL/GenBank/DDBJ whole genome shotgun (WGS) entry which is preliminary data.</text>
</comment>
<dbReference type="Proteomes" id="UP001151760">
    <property type="component" value="Unassembled WGS sequence"/>
</dbReference>
<sequence length="148" mass="17200">MLDSRGFIPLMTPTQALKSIQIMVEHSHDWYDETTTRKRINDSSDNVDAVQASFKRAHLTKECSLKKEDKEVKQSKYVGSFNETIIKFCDESIKKQAAEDEWIRKFIGNTDSNIRELKTTTKNLQEKAYQLTQTVLTKNAKKSRQERP</sequence>
<reference evidence="1" key="1">
    <citation type="journal article" date="2022" name="Int. J. Mol. Sci.">
        <title>Draft Genome of Tanacetum Coccineum: Genomic Comparison of Closely Related Tanacetum-Family Plants.</title>
        <authorList>
            <person name="Yamashiro T."/>
            <person name="Shiraishi A."/>
            <person name="Nakayama K."/>
            <person name="Satake H."/>
        </authorList>
    </citation>
    <scope>NUCLEOTIDE SEQUENCE</scope>
</reference>
<evidence type="ECO:0000313" key="2">
    <source>
        <dbReference type="Proteomes" id="UP001151760"/>
    </source>
</evidence>
<gene>
    <name evidence="1" type="ORF">Tco_1020209</name>
</gene>
<evidence type="ECO:0000313" key="1">
    <source>
        <dbReference type="EMBL" id="GJT68729.1"/>
    </source>
</evidence>
<keyword evidence="2" id="KW-1185">Reference proteome</keyword>
<dbReference type="EMBL" id="BQNB010017925">
    <property type="protein sequence ID" value="GJT68729.1"/>
    <property type="molecule type" value="Genomic_DNA"/>
</dbReference>
<organism evidence="1 2">
    <name type="scientific">Tanacetum coccineum</name>
    <dbReference type="NCBI Taxonomy" id="301880"/>
    <lineage>
        <taxon>Eukaryota</taxon>
        <taxon>Viridiplantae</taxon>
        <taxon>Streptophyta</taxon>
        <taxon>Embryophyta</taxon>
        <taxon>Tracheophyta</taxon>
        <taxon>Spermatophyta</taxon>
        <taxon>Magnoliopsida</taxon>
        <taxon>eudicotyledons</taxon>
        <taxon>Gunneridae</taxon>
        <taxon>Pentapetalae</taxon>
        <taxon>asterids</taxon>
        <taxon>campanulids</taxon>
        <taxon>Asterales</taxon>
        <taxon>Asteraceae</taxon>
        <taxon>Asteroideae</taxon>
        <taxon>Anthemideae</taxon>
        <taxon>Anthemidinae</taxon>
        <taxon>Tanacetum</taxon>
    </lineage>
</organism>
<reference evidence="1" key="2">
    <citation type="submission" date="2022-01" db="EMBL/GenBank/DDBJ databases">
        <authorList>
            <person name="Yamashiro T."/>
            <person name="Shiraishi A."/>
            <person name="Satake H."/>
            <person name="Nakayama K."/>
        </authorList>
    </citation>
    <scope>NUCLEOTIDE SEQUENCE</scope>
</reference>
<accession>A0ABQ5FZS8</accession>